<name>A0ABR0EJJ7_ZASCE</name>
<gene>
    <name evidence="4" type="ORF">PRZ48_007209</name>
</gene>
<dbReference type="Proteomes" id="UP001305779">
    <property type="component" value="Unassembled WGS sequence"/>
</dbReference>
<reference evidence="4 5" key="1">
    <citation type="journal article" date="2023" name="G3 (Bethesda)">
        <title>A chromosome-level genome assembly of Zasmidium syzygii isolated from banana leaves.</title>
        <authorList>
            <person name="van Westerhoven A.C."/>
            <person name="Mehrabi R."/>
            <person name="Talebi R."/>
            <person name="Steentjes M.B.F."/>
            <person name="Corcolon B."/>
            <person name="Chong P.A."/>
            <person name="Kema G.H.J."/>
            <person name="Seidl M.F."/>
        </authorList>
    </citation>
    <scope>NUCLEOTIDE SEQUENCE [LARGE SCALE GENOMIC DNA]</scope>
    <source>
        <strain evidence="4 5">P124</strain>
    </source>
</reference>
<evidence type="ECO:0000313" key="5">
    <source>
        <dbReference type="Proteomes" id="UP001305779"/>
    </source>
</evidence>
<comment type="caution">
    <text evidence="4">The sequence shown here is derived from an EMBL/GenBank/DDBJ whole genome shotgun (WGS) entry which is preliminary data.</text>
</comment>
<dbReference type="EMBL" id="JAXOVC010000005">
    <property type="protein sequence ID" value="KAK4501400.1"/>
    <property type="molecule type" value="Genomic_DNA"/>
</dbReference>
<evidence type="ECO:0000259" key="3">
    <source>
        <dbReference type="Pfam" id="PF09362"/>
    </source>
</evidence>
<dbReference type="InterPro" id="IPR018535">
    <property type="entry name" value="DUF1996"/>
</dbReference>
<dbReference type="PANTHER" id="PTHR43662">
    <property type="match status" value="1"/>
</dbReference>
<keyword evidence="2" id="KW-0732">Signal</keyword>
<feature type="compositionally biased region" description="Polar residues" evidence="1">
    <location>
        <begin position="439"/>
        <end position="448"/>
    </location>
</feature>
<proteinExistence type="predicted"/>
<evidence type="ECO:0000256" key="2">
    <source>
        <dbReference type="SAM" id="SignalP"/>
    </source>
</evidence>
<sequence>MKSFTAAATTLAFAGNVAAFWRMPCRSTTGIARIDPLVSPNDIADHSHIVFGGGNFGMNTTYDDLAHCSGKEDCTTCNVKEDKSAYWTPPLYFQHEDGSVEMVPNVGGMLAYYLFYLDDLEPFPEGFAMIAGNPTYRNFTGDFPDEPLSSWPTDPTDQFFLQQRAIGFNCLNYAKNPPEASLYRHQFPPKDYMDANCKDGIRMEMAFPSCGNGELDSPDHRSHVKYPSLVKEGNCPEGYDHHYPFLFFETIYATNKFAGKPGKFLVSTGDPVGTSYHGDFIMGWDSAEFLGQAIKTCTNPSGQIEDCPVFTLQTDEQAAQCSFPMPSEVEGDDCQGPRDGLPVGVPIQYGPEPATAYKVPGDKNVPTSSLKQTSTPATFHIPTLTYSPADAASTATAQGGIVVAAESSAAAAVGYGKDAEHGAAQASTTAAPSYSSASKDSNAVSTTTITRGNEVIEMVIEETEVTVTAQPTAGSYSAPAPNAYKEKRHLEHHKHHHHARN</sequence>
<feature type="compositionally biased region" description="Low complexity" evidence="1">
    <location>
        <begin position="427"/>
        <end position="438"/>
    </location>
</feature>
<feature type="compositionally biased region" description="Polar residues" evidence="1">
    <location>
        <begin position="365"/>
        <end position="374"/>
    </location>
</feature>
<protein>
    <recommendedName>
        <fullName evidence="3">DUF1996 domain-containing protein</fullName>
    </recommendedName>
</protein>
<feature type="region of interest" description="Disordered" evidence="1">
    <location>
        <begin position="355"/>
        <end position="374"/>
    </location>
</feature>
<dbReference type="Pfam" id="PF09362">
    <property type="entry name" value="DUF1996"/>
    <property type="match status" value="1"/>
</dbReference>
<feature type="domain" description="DUF1996" evidence="3">
    <location>
        <begin position="35"/>
        <end position="284"/>
    </location>
</feature>
<feature type="signal peptide" evidence="2">
    <location>
        <begin position="1"/>
        <end position="19"/>
    </location>
</feature>
<organism evidence="4 5">
    <name type="scientific">Zasmidium cellare</name>
    <name type="common">Wine cellar mold</name>
    <name type="synonym">Racodium cellare</name>
    <dbReference type="NCBI Taxonomy" id="395010"/>
    <lineage>
        <taxon>Eukaryota</taxon>
        <taxon>Fungi</taxon>
        <taxon>Dikarya</taxon>
        <taxon>Ascomycota</taxon>
        <taxon>Pezizomycotina</taxon>
        <taxon>Dothideomycetes</taxon>
        <taxon>Dothideomycetidae</taxon>
        <taxon>Mycosphaerellales</taxon>
        <taxon>Mycosphaerellaceae</taxon>
        <taxon>Zasmidium</taxon>
    </lineage>
</organism>
<accession>A0ABR0EJJ7</accession>
<keyword evidence="5" id="KW-1185">Reference proteome</keyword>
<dbReference type="PANTHER" id="PTHR43662:SF7">
    <property type="entry name" value="DUF1996 DOMAIN-CONTAINING PROTEIN"/>
    <property type="match status" value="1"/>
</dbReference>
<evidence type="ECO:0000313" key="4">
    <source>
        <dbReference type="EMBL" id="KAK4501400.1"/>
    </source>
</evidence>
<evidence type="ECO:0000256" key="1">
    <source>
        <dbReference type="SAM" id="MobiDB-lite"/>
    </source>
</evidence>
<feature type="chain" id="PRO_5047088668" description="DUF1996 domain-containing protein" evidence="2">
    <location>
        <begin position="20"/>
        <end position="501"/>
    </location>
</feature>
<feature type="region of interest" description="Disordered" evidence="1">
    <location>
        <begin position="427"/>
        <end position="448"/>
    </location>
</feature>